<evidence type="ECO:0000256" key="5">
    <source>
        <dbReference type="ARBA" id="ARBA00022857"/>
    </source>
</evidence>
<keyword evidence="3" id="KW-0028">Amino-acid biosynthesis</keyword>
<dbReference type="PROSITE" id="PS01223">
    <property type="entry name" value="PROA"/>
    <property type="match status" value="1"/>
</dbReference>
<dbReference type="InterPro" id="IPR020593">
    <property type="entry name" value="G-glutamylP_reductase_CS"/>
</dbReference>
<dbReference type="EMBL" id="JAVHNQ010000010">
    <property type="protein sequence ID" value="KAK6337899.1"/>
    <property type="molecule type" value="Genomic_DNA"/>
</dbReference>
<evidence type="ECO:0000256" key="3">
    <source>
        <dbReference type="ARBA" id="ARBA00022605"/>
    </source>
</evidence>
<feature type="domain" description="Aldehyde dehydrogenase" evidence="12">
    <location>
        <begin position="13"/>
        <end position="294"/>
    </location>
</feature>
<dbReference type="NCBIfam" id="NF001221">
    <property type="entry name" value="PRK00197.1"/>
    <property type="match status" value="1"/>
</dbReference>
<evidence type="ECO:0000313" key="13">
    <source>
        <dbReference type="EMBL" id="KAK6337899.1"/>
    </source>
</evidence>
<name>A0AAV9U9C4_9PEZI</name>
<evidence type="ECO:0000259" key="12">
    <source>
        <dbReference type="Pfam" id="PF00171"/>
    </source>
</evidence>
<evidence type="ECO:0000313" key="14">
    <source>
        <dbReference type="Proteomes" id="UP001375240"/>
    </source>
</evidence>
<dbReference type="GO" id="GO:0008652">
    <property type="term" value="P:amino acid biosynthetic process"/>
    <property type="evidence" value="ECO:0007669"/>
    <property type="project" value="UniProtKB-KW"/>
</dbReference>
<evidence type="ECO:0000256" key="4">
    <source>
        <dbReference type="ARBA" id="ARBA00022650"/>
    </source>
</evidence>
<keyword evidence="4" id="KW-0641">Proline biosynthesis</keyword>
<dbReference type="FunFam" id="3.40.309.10:FF:000006">
    <property type="entry name" value="Gamma-glutamyl phosphate reductase"/>
    <property type="match status" value="1"/>
</dbReference>
<evidence type="ECO:0000256" key="6">
    <source>
        <dbReference type="ARBA" id="ARBA00023002"/>
    </source>
</evidence>
<dbReference type="Pfam" id="PF00171">
    <property type="entry name" value="Aldedh"/>
    <property type="match status" value="1"/>
</dbReference>
<dbReference type="InterPro" id="IPR016163">
    <property type="entry name" value="Ald_DH_C"/>
</dbReference>
<evidence type="ECO:0000256" key="7">
    <source>
        <dbReference type="ARBA" id="ARBA00049024"/>
    </source>
</evidence>
<gene>
    <name evidence="13" type="ORF">TWF696_001377</name>
</gene>
<dbReference type="InterPro" id="IPR016161">
    <property type="entry name" value="Ald_DH/histidinol_DH"/>
</dbReference>
<dbReference type="PANTHER" id="PTHR11063:SF8">
    <property type="entry name" value="DELTA-1-PYRROLINE-5-CARBOXYLATE SYNTHASE"/>
    <property type="match status" value="1"/>
</dbReference>
<dbReference type="AlphaFoldDB" id="A0AAV9U9C4"/>
<dbReference type="HAMAP" id="MF_00412">
    <property type="entry name" value="ProA"/>
    <property type="match status" value="1"/>
</dbReference>
<keyword evidence="6" id="KW-0560">Oxidoreductase</keyword>
<evidence type="ECO:0000256" key="2">
    <source>
        <dbReference type="ARBA" id="ARBA00013002"/>
    </source>
</evidence>
<keyword evidence="14" id="KW-1185">Reference proteome</keyword>
<dbReference type="GO" id="GO:0004350">
    <property type="term" value="F:glutamate-5-semialdehyde dehydrogenase activity"/>
    <property type="evidence" value="ECO:0007669"/>
    <property type="project" value="UniProtKB-EC"/>
</dbReference>
<dbReference type="SUPFAM" id="SSF53720">
    <property type="entry name" value="ALDH-like"/>
    <property type="match status" value="1"/>
</dbReference>
<dbReference type="Proteomes" id="UP001375240">
    <property type="component" value="Unassembled WGS sequence"/>
</dbReference>
<dbReference type="InterPro" id="IPR016162">
    <property type="entry name" value="Ald_DH_N"/>
</dbReference>
<evidence type="ECO:0000256" key="11">
    <source>
        <dbReference type="ARBA" id="ARBA00077451"/>
    </source>
</evidence>
<dbReference type="Gene3D" id="3.40.605.10">
    <property type="entry name" value="Aldehyde Dehydrogenase, Chain A, domain 1"/>
    <property type="match status" value="1"/>
</dbReference>
<dbReference type="Gene3D" id="3.40.309.10">
    <property type="entry name" value="Aldehyde Dehydrogenase, Chain A, domain 2"/>
    <property type="match status" value="1"/>
</dbReference>
<dbReference type="CDD" id="cd07079">
    <property type="entry name" value="ALDH_F18-19_ProA-GPR"/>
    <property type="match status" value="1"/>
</dbReference>
<dbReference type="PIRSF" id="PIRSF000151">
    <property type="entry name" value="GPR"/>
    <property type="match status" value="1"/>
</dbReference>
<comment type="similarity">
    <text evidence="9">Belongs to the gamma-glutamyl phosphate reductase family.</text>
</comment>
<evidence type="ECO:0000256" key="8">
    <source>
        <dbReference type="ARBA" id="ARBA00059423"/>
    </source>
</evidence>
<dbReference type="PANTHER" id="PTHR11063">
    <property type="entry name" value="GLUTAMATE SEMIALDEHYDE DEHYDROGENASE"/>
    <property type="match status" value="1"/>
</dbReference>
<proteinExistence type="inferred from homology"/>
<accession>A0AAV9U9C4</accession>
<reference evidence="13 14" key="1">
    <citation type="submission" date="2019-10" db="EMBL/GenBank/DDBJ databases">
        <authorList>
            <person name="Palmer J.M."/>
        </authorList>
    </citation>
    <scope>NUCLEOTIDE SEQUENCE [LARGE SCALE GENOMIC DNA]</scope>
    <source>
        <strain evidence="13 14">TWF696</strain>
    </source>
</reference>
<protein>
    <recommendedName>
        <fullName evidence="2">glutamate-5-semialdehyde dehydrogenase</fullName>
        <ecNumber evidence="2">1.2.1.41</ecNumber>
    </recommendedName>
    <alternativeName>
        <fullName evidence="11">Glutamate-5-semialdehyde dehydrogenase</fullName>
    </alternativeName>
    <alternativeName>
        <fullName evidence="10">Glutamyl-gamma-semialdehyde dehydrogenase</fullName>
    </alternativeName>
</protein>
<organism evidence="13 14">
    <name type="scientific">Orbilia brochopaga</name>
    <dbReference type="NCBI Taxonomy" id="3140254"/>
    <lineage>
        <taxon>Eukaryota</taxon>
        <taxon>Fungi</taxon>
        <taxon>Dikarya</taxon>
        <taxon>Ascomycota</taxon>
        <taxon>Pezizomycotina</taxon>
        <taxon>Orbiliomycetes</taxon>
        <taxon>Orbiliales</taxon>
        <taxon>Orbiliaceae</taxon>
        <taxon>Orbilia</taxon>
    </lineage>
</organism>
<comment type="catalytic activity">
    <reaction evidence="7">
        <text>L-glutamate 5-semialdehyde + phosphate + NADP(+) = L-glutamyl 5-phosphate + NADPH + H(+)</text>
        <dbReference type="Rhea" id="RHEA:19541"/>
        <dbReference type="ChEBI" id="CHEBI:15378"/>
        <dbReference type="ChEBI" id="CHEBI:43474"/>
        <dbReference type="ChEBI" id="CHEBI:57783"/>
        <dbReference type="ChEBI" id="CHEBI:58066"/>
        <dbReference type="ChEBI" id="CHEBI:58274"/>
        <dbReference type="ChEBI" id="CHEBI:58349"/>
        <dbReference type="EC" id="1.2.1.41"/>
    </reaction>
</comment>
<dbReference type="InterPro" id="IPR012134">
    <property type="entry name" value="Glu-5-SA_DH"/>
</dbReference>
<dbReference type="InterPro" id="IPR000965">
    <property type="entry name" value="GPR_dom"/>
</dbReference>
<comment type="function">
    <text evidence="8">Catalyzes the NADPH dependent reduction of L-gamma-glutamyl 5-phosphate into L-glutamate 5-semialdehyde and phosphate. The product spontaneously undergoes cyclization to form 1-pyrroline-5-carboxylate.</text>
</comment>
<sequence length="454" mass="47901">MAATGTTDLPAAEIAKTARNASFTIKSLPGSARDLALDAIYDALAAYKDDILAANARDMRAAKELVAEGKLSQSLVKRLDLSRAGKYEDMLQGIKDVRALEDPVGKTTMATKLDDDLTLHRYTTPIGTLLIIFEARPEVIANISSLAIKSGNAAILKGGKESTHSFAAIAAVISEALSSTAIPPGAIQLVQSREAVKDLLDQDAYIDLVIPRGGNDLVRYIKSNTKIPVMGHADGLCATYLHSDAELSIAIDVVTDGKTDYPAACNATETLVVHSSVLATVLPGVVAALQANGVSVRCDADSLGALRAVPDSVLSSAGKAILQAATDEDFTTEFLDLVIAVKTVNSLQEAVAHINAHGSGHTDCIVTSSESAAEEFCRMVDSAGVYWNASTRFADGYRYGFGTEVGISTNKVHARGPVGLEGLMIYKYVVRGKGHTAAMYGSGGKKFLHEKIEF</sequence>
<keyword evidence="5" id="KW-0521">NADP</keyword>
<evidence type="ECO:0000256" key="9">
    <source>
        <dbReference type="ARBA" id="ARBA00060997"/>
    </source>
</evidence>
<comment type="pathway">
    <text evidence="1">Amino-acid biosynthesis; L-proline biosynthesis; L-glutamate 5-semialdehyde from L-glutamate: step 2/2.</text>
</comment>
<dbReference type="InterPro" id="IPR015590">
    <property type="entry name" value="Aldehyde_DH_dom"/>
</dbReference>
<dbReference type="NCBIfam" id="TIGR00407">
    <property type="entry name" value="proA"/>
    <property type="match status" value="1"/>
</dbReference>
<dbReference type="GO" id="GO:0050661">
    <property type="term" value="F:NADP binding"/>
    <property type="evidence" value="ECO:0007669"/>
    <property type="project" value="InterPro"/>
</dbReference>
<evidence type="ECO:0000256" key="1">
    <source>
        <dbReference type="ARBA" id="ARBA00004985"/>
    </source>
</evidence>
<comment type="caution">
    <text evidence="13">The sequence shown here is derived from an EMBL/GenBank/DDBJ whole genome shotgun (WGS) entry which is preliminary data.</text>
</comment>
<dbReference type="EC" id="1.2.1.41" evidence="2"/>
<evidence type="ECO:0000256" key="10">
    <source>
        <dbReference type="ARBA" id="ARBA00075718"/>
    </source>
</evidence>